<comment type="similarity">
    <text evidence="1">Belongs to the LysR transcriptional regulatory family.</text>
</comment>
<keyword evidence="7" id="KW-1185">Reference proteome</keyword>
<dbReference type="FunFam" id="1.10.10.10:FF:000001">
    <property type="entry name" value="LysR family transcriptional regulator"/>
    <property type="match status" value="1"/>
</dbReference>
<dbReference type="SUPFAM" id="SSF53850">
    <property type="entry name" value="Periplasmic binding protein-like II"/>
    <property type="match status" value="1"/>
</dbReference>
<dbReference type="Pfam" id="PF00126">
    <property type="entry name" value="HTH_1"/>
    <property type="match status" value="1"/>
</dbReference>
<dbReference type="InterPro" id="IPR058163">
    <property type="entry name" value="LysR-type_TF_proteobact-type"/>
</dbReference>
<keyword evidence="4" id="KW-0804">Transcription</keyword>
<evidence type="ECO:0000256" key="3">
    <source>
        <dbReference type="ARBA" id="ARBA00023125"/>
    </source>
</evidence>
<reference evidence="6 7" key="1">
    <citation type="submission" date="2020-04" db="EMBL/GenBank/DDBJ databases">
        <title>Paraburkholderia sp. G-4-1-8 isolated from soil.</title>
        <authorList>
            <person name="Dahal R.H."/>
        </authorList>
    </citation>
    <scope>NUCLEOTIDE SEQUENCE [LARGE SCALE GENOMIC DNA]</scope>
    <source>
        <strain evidence="6 7">G-4-1-8</strain>
    </source>
</reference>
<dbReference type="Proteomes" id="UP000583127">
    <property type="component" value="Unassembled WGS sequence"/>
</dbReference>
<dbReference type="InterPro" id="IPR036388">
    <property type="entry name" value="WH-like_DNA-bd_sf"/>
</dbReference>
<accession>A0A7Y0A2D8</accession>
<organism evidence="6 7">
    <name type="scientific">Paraburkholderia antibiotica</name>
    <dbReference type="NCBI Taxonomy" id="2728839"/>
    <lineage>
        <taxon>Bacteria</taxon>
        <taxon>Pseudomonadati</taxon>
        <taxon>Pseudomonadota</taxon>
        <taxon>Betaproteobacteria</taxon>
        <taxon>Burkholderiales</taxon>
        <taxon>Burkholderiaceae</taxon>
        <taxon>Paraburkholderia</taxon>
    </lineage>
</organism>
<dbReference type="CDD" id="cd08422">
    <property type="entry name" value="PBP2_CrgA_like"/>
    <property type="match status" value="1"/>
</dbReference>
<sequence>MEDSGIGEFGTLEMFCAAARARSFTAASIALGTTPSAISKAVQRLETRLGLKLFQRTTRAIRLTDDGLAYFKVCQQALDNIRETEQVLSGHRMPRGVLRVSLPDSYGIKRVAPLIPAYTERYLGHVRVEASLNNALADFVEQGFDLAIRLGKVADSRLGSRPLHDTSPLIVASPDYLRRHPALRTPEDLHDHTCVGLWMPDSGKVMPWTFGVDGQDRELSIRAAMTFDHPFAVSAAVLSGGGLAQLLDFTVEEELRSGRLVEVLAPFRPSSRPVSAVYLRNRYGSAKVRTFVDFLLEANAG</sequence>
<feature type="domain" description="HTH lysR-type" evidence="5">
    <location>
        <begin position="12"/>
        <end position="64"/>
    </location>
</feature>
<dbReference type="PANTHER" id="PTHR30537">
    <property type="entry name" value="HTH-TYPE TRANSCRIPTIONAL REGULATOR"/>
    <property type="match status" value="1"/>
</dbReference>
<dbReference type="GO" id="GO:0043565">
    <property type="term" value="F:sequence-specific DNA binding"/>
    <property type="evidence" value="ECO:0007669"/>
    <property type="project" value="TreeGrafter"/>
</dbReference>
<dbReference type="SUPFAM" id="SSF46785">
    <property type="entry name" value="Winged helix' DNA-binding domain"/>
    <property type="match status" value="1"/>
</dbReference>
<proteinExistence type="inferred from homology"/>
<dbReference type="PANTHER" id="PTHR30537:SF5">
    <property type="entry name" value="HTH-TYPE TRANSCRIPTIONAL ACTIVATOR TTDR-RELATED"/>
    <property type="match status" value="1"/>
</dbReference>
<protein>
    <submittedName>
        <fullName evidence="6">LysR family transcriptional regulator</fullName>
    </submittedName>
</protein>
<dbReference type="InterPro" id="IPR005119">
    <property type="entry name" value="LysR_subst-bd"/>
</dbReference>
<dbReference type="InterPro" id="IPR036390">
    <property type="entry name" value="WH_DNA-bd_sf"/>
</dbReference>
<gene>
    <name evidence="6" type="ORF">HHL14_31010</name>
</gene>
<evidence type="ECO:0000256" key="2">
    <source>
        <dbReference type="ARBA" id="ARBA00023015"/>
    </source>
</evidence>
<comment type="caution">
    <text evidence="6">The sequence shown here is derived from an EMBL/GenBank/DDBJ whole genome shotgun (WGS) entry which is preliminary data.</text>
</comment>
<dbReference type="RefSeq" id="WP_169501422.1">
    <property type="nucleotide sequence ID" value="NZ_JABBFZ010000033.1"/>
</dbReference>
<evidence type="ECO:0000313" key="6">
    <source>
        <dbReference type="EMBL" id="NML35241.1"/>
    </source>
</evidence>
<dbReference type="PROSITE" id="PS50931">
    <property type="entry name" value="HTH_LYSR"/>
    <property type="match status" value="1"/>
</dbReference>
<dbReference type="InterPro" id="IPR000847">
    <property type="entry name" value="LysR_HTH_N"/>
</dbReference>
<dbReference type="AlphaFoldDB" id="A0A7Y0A2D8"/>
<evidence type="ECO:0000259" key="5">
    <source>
        <dbReference type="PROSITE" id="PS50931"/>
    </source>
</evidence>
<keyword evidence="3" id="KW-0238">DNA-binding</keyword>
<dbReference type="EMBL" id="JABBFZ010000033">
    <property type="protein sequence ID" value="NML35241.1"/>
    <property type="molecule type" value="Genomic_DNA"/>
</dbReference>
<evidence type="ECO:0000256" key="1">
    <source>
        <dbReference type="ARBA" id="ARBA00009437"/>
    </source>
</evidence>
<dbReference type="PRINTS" id="PR00039">
    <property type="entry name" value="HTHLYSR"/>
</dbReference>
<evidence type="ECO:0000256" key="4">
    <source>
        <dbReference type="ARBA" id="ARBA00023163"/>
    </source>
</evidence>
<dbReference type="Pfam" id="PF03466">
    <property type="entry name" value="LysR_substrate"/>
    <property type="match status" value="1"/>
</dbReference>
<evidence type="ECO:0000313" key="7">
    <source>
        <dbReference type="Proteomes" id="UP000583127"/>
    </source>
</evidence>
<name>A0A7Y0A2D8_9BURK</name>
<dbReference type="GO" id="GO:0003700">
    <property type="term" value="F:DNA-binding transcription factor activity"/>
    <property type="evidence" value="ECO:0007669"/>
    <property type="project" value="InterPro"/>
</dbReference>
<keyword evidence="2" id="KW-0805">Transcription regulation</keyword>
<dbReference type="GO" id="GO:0006351">
    <property type="term" value="P:DNA-templated transcription"/>
    <property type="evidence" value="ECO:0007669"/>
    <property type="project" value="TreeGrafter"/>
</dbReference>
<dbReference type="Gene3D" id="1.10.10.10">
    <property type="entry name" value="Winged helix-like DNA-binding domain superfamily/Winged helix DNA-binding domain"/>
    <property type="match status" value="1"/>
</dbReference>
<dbReference type="Gene3D" id="3.40.190.290">
    <property type="match status" value="1"/>
</dbReference>